<dbReference type="PROSITE" id="PS51186">
    <property type="entry name" value="GNAT"/>
    <property type="match status" value="1"/>
</dbReference>
<proteinExistence type="predicted"/>
<evidence type="ECO:0000313" key="2">
    <source>
        <dbReference type="EMBL" id="SMC60297.1"/>
    </source>
</evidence>
<dbReference type="CDD" id="cd04301">
    <property type="entry name" value="NAT_SF"/>
    <property type="match status" value="1"/>
</dbReference>
<sequence>MMHKVRIQQISFDLTWRIRHEVMYPNLPFDSIKLDNDKEGTHFGLYIDNKLTAVVSLFHKNDSYQFRKFATIVAAQGKGFGTQLLEHIISYVKNAGGKKLWCNARVSATGFYSKFGFATTRQTSVSNGIDFVIMELQLNN</sequence>
<name>A0A1W2AHZ5_9SPHI</name>
<protein>
    <submittedName>
        <fullName evidence="2">Predicted N-acyltransferase, GNAT family</fullName>
    </submittedName>
</protein>
<keyword evidence="2" id="KW-0808">Transferase</keyword>
<dbReference type="AlphaFoldDB" id="A0A1W2AHZ5"/>
<dbReference type="RefSeq" id="WP_235012484.1">
    <property type="nucleotide sequence ID" value="NZ_FWXT01000001.1"/>
</dbReference>
<evidence type="ECO:0000313" key="3">
    <source>
        <dbReference type="Proteomes" id="UP000192756"/>
    </source>
</evidence>
<dbReference type="GO" id="GO:0016747">
    <property type="term" value="F:acyltransferase activity, transferring groups other than amino-acyl groups"/>
    <property type="evidence" value="ECO:0007669"/>
    <property type="project" value="InterPro"/>
</dbReference>
<dbReference type="InterPro" id="IPR016181">
    <property type="entry name" value="Acyl_CoA_acyltransferase"/>
</dbReference>
<dbReference type="Gene3D" id="3.40.630.30">
    <property type="match status" value="1"/>
</dbReference>
<keyword evidence="3" id="KW-1185">Reference proteome</keyword>
<dbReference type="SUPFAM" id="SSF55729">
    <property type="entry name" value="Acyl-CoA N-acyltransferases (Nat)"/>
    <property type="match status" value="1"/>
</dbReference>
<dbReference type="EMBL" id="FWXT01000001">
    <property type="protein sequence ID" value="SMC60297.1"/>
    <property type="molecule type" value="Genomic_DNA"/>
</dbReference>
<accession>A0A1W2AHZ5</accession>
<dbReference type="STRING" id="151894.SAMN04488524_1434"/>
<dbReference type="Pfam" id="PF13673">
    <property type="entry name" value="Acetyltransf_10"/>
    <property type="match status" value="1"/>
</dbReference>
<dbReference type="Proteomes" id="UP000192756">
    <property type="component" value="Unassembled WGS sequence"/>
</dbReference>
<reference evidence="3" key="1">
    <citation type="submission" date="2017-04" db="EMBL/GenBank/DDBJ databases">
        <authorList>
            <person name="Varghese N."/>
            <person name="Submissions S."/>
        </authorList>
    </citation>
    <scope>NUCLEOTIDE SEQUENCE [LARGE SCALE GENOMIC DNA]</scope>
    <source>
        <strain evidence="3">DSM 12126</strain>
    </source>
</reference>
<dbReference type="InterPro" id="IPR000182">
    <property type="entry name" value="GNAT_dom"/>
</dbReference>
<keyword evidence="2" id="KW-0012">Acyltransferase</keyword>
<gene>
    <name evidence="2" type="ORF">SAMN04488524_1434</name>
</gene>
<evidence type="ECO:0000259" key="1">
    <source>
        <dbReference type="PROSITE" id="PS51186"/>
    </source>
</evidence>
<feature type="domain" description="N-acetyltransferase" evidence="1">
    <location>
        <begin position="2"/>
        <end position="139"/>
    </location>
</feature>
<organism evidence="2 3">
    <name type="scientific">Pedobacter africanus</name>
    <dbReference type="NCBI Taxonomy" id="151894"/>
    <lineage>
        <taxon>Bacteria</taxon>
        <taxon>Pseudomonadati</taxon>
        <taxon>Bacteroidota</taxon>
        <taxon>Sphingobacteriia</taxon>
        <taxon>Sphingobacteriales</taxon>
        <taxon>Sphingobacteriaceae</taxon>
        <taxon>Pedobacter</taxon>
    </lineage>
</organism>